<dbReference type="Gramene" id="EFJ26744">
    <property type="protein sequence ID" value="EFJ26744"/>
    <property type="gene ID" value="SELMODRAFT_441644"/>
</dbReference>
<dbReference type="AlphaFoldDB" id="D8RLL4"/>
<sequence>MVRTRSSAASQGAALQAFRETAVEGIKPSSFTLCGVVEACGEIGATAIIRVIHERVFSEGMLLGWIDSGVWEIGSVEDARKTLEGIEEKFWNAAIAACGQAGDSKKIQALEGVPPNRETFLQTFCSFRGRIEFLELGGTFPDSGSSVSKE</sequence>
<protein>
    <submittedName>
        <fullName evidence="1">Uncharacterized protein</fullName>
    </submittedName>
</protein>
<dbReference type="InParanoid" id="D8RLL4"/>
<reference evidence="1 2" key="1">
    <citation type="journal article" date="2011" name="Science">
        <title>The Selaginella genome identifies genetic changes associated with the evolution of vascular plants.</title>
        <authorList>
            <person name="Banks J.A."/>
            <person name="Nishiyama T."/>
            <person name="Hasebe M."/>
            <person name="Bowman J.L."/>
            <person name="Gribskov M."/>
            <person name="dePamphilis C."/>
            <person name="Albert V.A."/>
            <person name="Aono N."/>
            <person name="Aoyama T."/>
            <person name="Ambrose B.A."/>
            <person name="Ashton N.W."/>
            <person name="Axtell M.J."/>
            <person name="Barker E."/>
            <person name="Barker M.S."/>
            <person name="Bennetzen J.L."/>
            <person name="Bonawitz N.D."/>
            <person name="Chapple C."/>
            <person name="Cheng C."/>
            <person name="Correa L.G."/>
            <person name="Dacre M."/>
            <person name="DeBarry J."/>
            <person name="Dreyer I."/>
            <person name="Elias M."/>
            <person name="Engstrom E.M."/>
            <person name="Estelle M."/>
            <person name="Feng L."/>
            <person name="Finet C."/>
            <person name="Floyd S.K."/>
            <person name="Frommer W.B."/>
            <person name="Fujita T."/>
            <person name="Gramzow L."/>
            <person name="Gutensohn M."/>
            <person name="Harholt J."/>
            <person name="Hattori M."/>
            <person name="Heyl A."/>
            <person name="Hirai T."/>
            <person name="Hiwatashi Y."/>
            <person name="Ishikawa M."/>
            <person name="Iwata M."/>
            <person name="Karol K.G."/>
            <person name="Koehler B."/>
            <person name="Kolukisaoglu U."/>
            <person name="Kubo M."/>
            <person name="Kurata T."/>
            <person name="Lalonde S."/>
            <person name="Li K."/>
            <person name="Li Y."/>
            <person name="Litt A."/>
            <person name="Lyons E."/>
            <person name="Manning G."/>
            <person name="Maruyama T."/>
            <person name="Michael T.P."/>
            <person name="Mikami K."/>
            <person name="Miyazaki S."/>
            <person name="Morinaga S."/>
            <person name="Murata T."/>
            <person name="Mueller-Roeber B."/>
            <person name="Nelson D.R."/>
            <person name="Obara M."/>
            <person name="Oguri Y."/>
            <person name="Olmstead R.G."/>
            <person name="Onodera N."/>
            <person name="Petersen B.L."/>
            <person name="Pils B."/>
            <person name="Prigge M."/>
            <person name="Rensing S.A."/>
            <person name="Riano-Pachon D.M."/>
            <person name="Roberts A.W."/>
            <person name="Sato Y."/>
            <person name="Scheller H.V."/>
            <person name="Schulz B."/>
            <person name="Schulz C."/>
            <person name="Shakirov E.V."/>
            <person name="Shibagaki N."/>
            <person name="Shinohara N."/>
            <person name="Shippen D.E."/>
            <person name="Soerensen I."/>
            <person name="Sotooka R."/>
            <person name="Sugimoto N."/>
            <person name="Sugita M."/>
            <person name="Sumikawa N."/>
            <person name="Tanurdzic M."/>
            <person name="Theissen G."/>
            <person name="Ulvskov P."/>
            <person name="Wakazuki S."/>
            <person name="Weng J.K."/>
            <person name="Willats W.W."/>
            <person name="Wipf D."/>
            <person name="Wolf P.G."/>
            <person name="Yang L."/>
            <person name="Zimmer A.D."/>
            <person name="Zhu Q."/>
            <person name="Mitros T."/>
            <person name="Hellsten U."/>
            <person name="Loque D."/>
            <person name="Otillar R."/>
            <person name="Salamov A."/>
            <person name="Schmutz J."/>
            <person name="Shapiro H."/>
            <person name="Lindquist E."/>
            <person name="Lucas S."/>
            <person name="Rokhsar D."/>
            <person name="Grigoriev I.V."/>
        </authorList>
    </citation>
    <scope>NUCLEOTIDE SEQUENCE [LARGE SCALE GENOMIC DNA]</scope>
</reference>
<dbReference type="EMBL" id="GL377583">
    <property type="protein sequence ID" value="EFJ26744.1"/>
    <property type="molecule type" value="Genomic_DNA"/>
</dbReference>
<dbReference type="HOGENOM" id="CLU_1743670_0_0_1"/>
<dbReference type="KEGG" id="smo:SELMODRAFT_441644"/>
<keyword evidence="2" id="KW-1185">Reference proteome</keyword>
<dbReference type="InterPro" id="IPR011990">
    <property type="entry name" value="TPR-like_helical_dom_sf"/>
</dbReference>
<dbReference type="Gene3D" id="1.25.40.10">
    <property type="entry name" value="Tetratricopeptide repeat domain"/>
    <property type="match status" value="1"/>
</dbReference>
<accession>D8RLL4</accession>
<gene>
    <name evidence="1" type="ORF">SELMODRAFT_441644</name>
</gene>
<proteinExistence type="predicted"/>
<organism evidence="2">
    <name type="scientific">Selaginella moellendorffii</name>
    <name type="common">Spikemoss</name>
    <dbReference type="NCBI Taxonomy" id="88036"/>
    <lineage>
        <taxon>Eukaryota</taxon>
        <taxon>Viridiplantae</taxon>
        <taxon>Streptophyta</taxon>
        <taxon>Embryophyta</taxon>
        <taxon>Tracheophyta</taxon>
        <taxon>Lycopodiopsida</taxon>
        <taxon>Selaginellales</taxon>
        <taxon>Selaginellaceae</taxon>
        <taxon>Selaginella</taxon>
    </lineage>
</organism>
<evidence type="ECO:0000313" key="1">
    <source>
        <dbReference type="EMBL" id="EFJ26744.1"/>
    </source>
</evidence>
<evidence type="ECO:0000313" key="2">
    <source>
        <dbReference type="Proteomes" id="UP000001514"/>
    </source>
</evidence>
<dbReference type="Proteomes" id="UP000001514">
    <property type="component" value="Unassembled WGS sequence"/>
</dbReference>
<name>D8RLL4_SELML</name>